<protein>
    <recommendedName>
        <fullName evidence="3">Carboxypeptidase regulatory-like domain-containing protein</fullName>
    </recommendedName>
</protein>
<dbReference type="PANTHER" id="PTHR23303">
    <property type="entry name" value="CARBOXYPEPTIDASE REGULATORY REGION-CONTAINING"/>
    <property type="match status" value="1"/>
</dbReference>
<gene>
    <name evidence="2" type="ORF">F4148_11740</name>
</gene>
<comment type="caution">
    <text evidence="2">The sequence shown here is derived from an EMBL/GenBank/DDBJ whole genome shotgun (WGS) entry which is preliminary data.</text>
</comment>
<dbReference type="Gene3D" id="2.60.40.10">
    <property type="entry name" value="Immunoglobulins"/>
    <property type="match status" value="1"/>
</dbReference>
<dbReference type="SUPFAM" id="SSF49452">
    <property type="entry name" value="Starch-binding domain-like"/>
    <property type="match status" value="1"/>
</dbReference>
<accession>A0A6B1G0G3</accession>
<organism evidence="2">
    <name type="scientific">Caldilineaceae bacterium SB0675_bin_29</name>
    <dbReference type="NCBI Taxonomy" id="2605266"/>
    <lineage>
        <taxon>Bacteria</taxon>
        <taxon>Bacillati</taxon>
        <taxon>Chloroflexota</taxon>
        <taxon>Caldilineae</taxon>
        <taxon>Caldilineales</taxon>
        <taxon>Caldilineaceae</taxon>
    </lineage>
</organism>
<dbReference type="Gene3D" id="2.60.40.1120">
    <property type="entry name" value="Carboxypeptidase-like, regulatory domain"/>
    <property type="match status" value="1"/>
</dbReference>
<dbReference type="InterPro" id="IPR013784">
    <property type="entry name" value="Carb-bd-like_fold"/>
</dbReference>
<reference evidence="2" key="1">
    <citation type="submission" date="2019-09" db="EMBL/GenBank/DDBJ databases">
        <title>Characterisation of the sponge microbiome using genome-centric metagenomics.</title>
        <authorList>
            <person name="Engelberts J.P."/>
            <person name="Robbins S.J."/>
            <person name="De Goeij J.M."/>
            <person name="Aranda M."/>
            <person name="Bell S.C."/>
            <person name="Webster N.S."/>
        </authorList>
    </citation>
    <scope>NUCLEOTIDE SEQUENCE</scope>
    <source>
        <strain evidence="2">SB0675_bin_29</strain>
    </source>
</reference>
<keyword evidence="1" id="KW-0732">Signal</keyword>
<dbReference type="InterPro" id="IPR051417">
    <property type="entry name" value="SDr/BOS_complex"/>
</dbReference>
<evidence type="ECO:0008006" key="3">
    <source>
        <dbReference type="Google" id="ProtNLM"/>
    </source>
</evidence>
<dbReference type="GO" id="GO:0030246">
    <property type="term" value="F:carbohydrate binding"/>
    <property type="evidence" value="ECO:0007669"/>
    <property type="project" value="InterPro"/>
</dbReference>
<dbReference type="InterPro" id="IPR013783">
    <property type="entry name" value="Ig-like_fold"/>
</dbReference>
<sequence length="1201" mass="122315">GGQYSFAGLAAGDYTVSIAVESDAYVFDSMSEDVALGDDESRIVNFEGAHARTASVSGMVFLDEAAKNDMYDEGEHPLAHAGIPVALVGPGVNEQRLGATDATGAFSFEGLQAGPYQLVVLINATVAAALAANDVAYGGPGEGYSVALGVGEAAAQNVPFDITHTTVSFTVSLRHGDETGDALSGATVTLEGAAGATVGSGETGEDGSVTLKVRRDRTEGNMVKAGVAVEGYDVADGMTDVSWDPQMFATAAGNANDIVNLNVDATVSGATVTTDYGGGDALAGWAIGVMHGEDAVEGAPEMLGDDGMAALETTVEKGDLPATFTFALAEDQDDELDGGEAYEGSSVEYTHTGLSLAGTMDAGTIEVAYSTQTLKVYVHQERDQVMGYTGNVLGGDVRDGNGDAKMVDLTVRYIDDSGRSRSFTKALWDAAKMTKYSAGVHTFSGLPADKNVVVQAAKAADASIKLLDPDELAAYTGMDANGITGGAFGAMGGFSSMVELCPLQATAPQDHDECASFAYVTTHTVEGLIWKKGVMRKGDDFEEMDPTFVAGQTVSITPVEGENLAGEMASHTTTEKAVKGAGETSAGNEVLDETHQFRFEGTASGVYTVGVPDGWRARTNADAADLMAIKGADGMVGNALDPLLGDVRLDVTPATATLYGRVKGTDGFGVADVTVTANGVSATTDAGGRYIIEGIPTASHKRSGESRAMPDRIKVDASVSGNNPASSIEDYAGDNTVTRHDIDLTAVTMTASVSGTVRASGTNAPVAGVEVMIDGEPPANAATSGANKGKLVTGADGTYTAEFEAQDLGATVEVSVKKAGMSFVPGVIQAPAHAGSAATGFDFTGFVHASITGRVRAPGGGPLSGVEVKATATTADAAEYADTTGMNGGFAISVPYGSYTITASKGNYTFNIPAAHATTAVAPGQNVNIGTIEGMTAGALNVRAARVRNEDADDGGFDESQSWGTTISVMYTADPENMPDGFAAPTYTVQTNTGAQGAWTGATATAVTDEAGENVPGSFTIPTPAAADGGDGEFMVRVVTAADETTVSTPPAPYADTSATATVAAIDPSASGVTATRGATDADPPVDTLGVSWSAVTNTNSTFRVVIQVSASGVGNANVWFVASGATALGSDVREWRLELPAAGTPVSWTSVDGTAVNVTRADLEKALTVAVESLQGTFDADDNPWTRSTTVSVAAKPDDG</sequence>
<feature type="non-terminal residue" evidence="2">
    <location>
        <position position="1"/>
    </location>
</feature>
<dbReference type="SUPFAM" id="SSF117074">
    <property type="entry name" value="Hypothetical protein PA1324"/>
    <property type="match status" value="1"/>
</dbReference>
<evidence type="ECO:0000313" key="2">
    <source>
        <dbReference type="EMBL" id="MYH62389.1"/>
    </source>
</evidence>
<dbReference type="AlphaFoldDB" id="A0A6B1G0G3"/>
<dbReference type="EMBL" id="VYDA01000428">
    <property type="protein sequence ID" value="MYH62389.1"/>
    <property type="molecule type" value="Genomic_DNA"/>
</dbReference>
<name>A0A6B1G0G3_9CHLR</name>
<proteinExistence type="predicted"/>
<evidence type="ECO:0000256" key="1">
    <source>
        <dbReference type="ARBA" id="ARBA00022729"/>
    </source>
</evidence>